<dbReference type="KEGG" id="mets:DK389_05425"/>
<dbReference type="EMBL" id="CP029550">
    <property type="protein sequence ID" value="AWN40083.1"/>
    <property type="molecule type" value="Genomic_DNA"/>
</dbReference>
<gene>
    <name evidence="1" type="ORF">DK389_05425</name>
</gene>
<name>A0A2U8W1X0_9HYPH</name>
<reference evidence="2" key="1">
    <citation type="submission" date="2018-05" db="EMBL/GenBank/DDBJ databases">
        <title>Complete Genome Sequence of Methylobacterium sp. 17SD2-17.</title>
        <authorList>
            <person name="Srinivasan S."/>
        </authorList>
    </citation>
    <scope>NUCLEOTIDE SEQUENCE [LARGE SCALE GENOMIC DNA]</scope>
    <source>
        <strain evidence="2">17SD2-17</strain>
    </source>
</reference>
<keyword evidence="2" id="KW-1185">Reference proteome</keyword>
<dbReference type="Proteomes" id="UP000245926">
    <property type="component" value="Chromosome"/>
</dbReference>
<proteinExistence type="predicted"/>
<accession>A0A2U8W1X0</accession>
<organism evidence="1 2">
    <name type="scientific">Methylobacterium durans</name>
    <dbReference type="NCBI Taxonomy" id="2202825"/>
    <lineage>
        <taxon>Bacteria</taxon>
        <taxon>Pseudomonadati</taxon>
        <taxon>Pseudomonadota</taxon>
        <taxon>Alphaproteobacteria</taxon>
        <taxon>Hyphomicrobiales</taxon>
        <taxon>Methylobacteriaceae</taxon>
        <taxon>Methylobacterium</taxon>
    </lineage>
</organism>
<evidence type="ECO:0000313" key="1">
    <source>
        <dbReference type="EMBL" id="AWN40083.1"/>
    </source>
</evidence>
<sequence length="63" mass="7092">MDALDRLIAEGEKRHGEQVARIEQLNENGQCAIGARGVLQNIKTNLATLRTRRAHLHTMRTKS</sequence>
<dbReference type="AlphaFoldDB" id="A0A2U8W1X0"/>
<protein>
    <submittedName>
        <fullName evidence="1">Uncharacterized protein</fullName>
    </submittedName>
</protein>
<evidence type="ECO:0000313" key="2">
    <source>
        <dbReference type="Proteomes" id="UP000245926"/>
    </source>
</evidence>